<keyword evidence="2" id="KW-1185">Reference proteome</keyword>
<evidence type="ECO:0000313" key="1">
    <source>
        <dbReference type="EMBL" id="TGY90952.1"/>
    </source>
</evidence>
<dbReference type="Proteomes" id="UP000304953">
    <property type="component" value="Unassembled WGS sequence"/>
</dbReference>
<protein>
    <submittedName>
        <fullName evidence="1">DUF3991 domain-containing protein</fullName>
    </submittedName>
</protein>
<name>A0AC61RPU1_9FIRM</name>
<sequence length="324" mass="37271">MEERRSFTAEELALAKSVDLTAVAASLGYTVKKIGRYHTLKEMDSIRIYNRTNWFRWSREHERGNNGGSQIDFLRVFAGMEVKDAVFWLLDFSGYQRDGNWEKKSANVYVEKKEEKKKPFVLPARAKNNDYLYSYLTGDRALDRHTVDYFVSCGLIYEERSHHNIVFKGNDVQGKTRFASMRGVSDREGKAFKCDVAGNDKNYGFNIWYGQSDEVMVFEAAIDLMSYVEIRGDYVTNKLALGMLSDAPLATFLEEHPKVRKISFCLDNDEPGRKAAEALMEKYYGLDYEVEDCPPPKPFKDYNQWLQTAKRCISAPVPPKAAVR</sequence>
<reference evidence="1" key="1">
    <citation type="submission" date="2019-04" db="EMBL/GenBank/DDBJ databases">
        <title>Microbes associate with the intestines of laboratory mice.</title>
        <authorList>
            <person name="Navarre W."/>
            <person name="Wong E."/>
            <person name="Huang K."/>
            <person name="Tropini C."/>
            <person name="Ng K."/>
            <person name="Yu B."/>
        </authorList>
    </citation>
    <scope>NUCLEOTIDE SEQUENCE</scope>
    <source>
        <strain evidence="1">NM01_1-7b</strain>
    </source>
</reference>
<comment type="caution">
    <text evidence="1">The sequence shown here is derived from an EMBL/GenBank/DDBJ whole genome shotgun (WGS) entry which is preliminary data.</text>
</comment>
<gene>
    <name evidence="1" type="ORF">E5329_23595</name>
</gene>
<accession>A0AC61RPU1</accession>
<dbReference type="EMBL" id="SRYA01000077">
    <property type="protein sequence ID" value="TGY90952.1"/>
    <property type="molecule type" value="Genomic_DNA"/>
</dbReference>
<evidence type="ECO:0000313" key="2">
    <source>
        <dbReference type="Proteomes" id="UP000304953"/>
    </source>
</evidence>
<organism evidence="1 2">
    <name type="scientific">Petralouisia muris</name>
    <dbReference type="NCBI Taxonomy" id="3032872"/>
    <lineage>
        <taxon>Bacteria</taxon>
        <taxon>Bacillati</taxon>
        <taxon>Bacillota</taxon>
        <taxon>Clostridia</taxon>
        <taxon>Lachnospirales</taxon>
        <taxon>Lachnospiraceae</taxon>
        <taxon>Petralouisia</taxon>
    </lineage>
</organism>
<proteinExistence type="predicted"/>